<evidence type="ECO:0000313" key="3">
    <source>
        <dbReference type="EMBL" id="SUP34655.1"/>
    </source>
</evidence>
<dbReference type="Pfam" id="PF18029">
    <property type="entry name" value="Glyoxalase_6"/>
    <property type="match status" value="1"/>
</dbReference>
<dbReference type="PANTHER" id="PTHR35908:SF1">
    <property type="entry name" value="CONSERVED PROTEIN"/>
    <property type="match status" value="1"/>
</dbReference>
<evidence type="ECO:0000259" key="2">
    <source>
        <dbReference type="Pfam" id="PF18029"/>
    </source>
</evidence>
<reference evidence="3 4" key="1">
    <citation type="submission" date="2018-06" db="EMBL/GenBank/DDBJ databases">
        <authorList>
            <consortium name="Pathogen Informatics"/>
            <person name="Doyle S."/>
        </authorList>
    </citation>
    <scope>NUCLEOTIDE SEQUENCE [LARGE SCALE GENOMIC DNA]</scope>
    <source>
        <strain evidence="3 4">NCTC7807</strain>
    </source>
</reference>
<evidence type="ECO:0000256" key="1">
    <source>
        <dbReference type="SAM" id="MobiDB-lite"/>
    </source>
</evidence>
<dbReference type="AlphaFoldDB" id="A0A380N959"/>
<evidence type="ECO:0000313" key="4">
    <source>
        <dbReference type="Proteomes" id="UP000254150"/>
    </source>
</evidence>
<dbReference type="InterPro" id="IPR029068">
    <property type="entry name" value="Glyas_Bleomycin-R_OHBP_Dase"/>
</dbReference>
<proteinExistence type="predicted"/>
<dbReference type="InterPro" id="IPR041581">
    <property type="entry name" value="Glyoxalase_6"/>
</dbReference>
<feature type="region of interest" description="Disordered" evidence="1">
    <location>
        <begin position="95"/>
        <end position="124"/>
    </location>
</feature>
<protein>
    <recommendedName>
        <fullName evidence="2">Glyoxalase-like domain-containing protein</fullName>
    </recommendedName>
</protein>
<organism evidence="3 4">
    <name type="scientific">Streptomyces griseus</name>
    <dbReference type="NCBI Taxonomy" id="1911"/>
    <lineage>
        <taxon>Bacteria</taxon>
        <taxon>Bacillati</taxon>
        <taxon>Actinomycetota</taxon>
        <taxon>Actinomycetes</taxon>
        <taxon>Kitasatosporales</taxon>
        <taxon>Streptomycetaceae</taxon>
        <taxon>Streptomyces</taxon>
    </lineage>
</organism>
<dbReference type="EMBL" id="UHID01000005">
    <property type="protein sequence ID" value="SUP34655.1"/>
    <property type="molecule type" value="Genomic_DNA"/>
</dbReference>
<feature type="domain" description="Glyoxalase-like" evidence="2">
    <location>
        <begin position="8"/>
        <end position="115"/>
    </location>
</feature>
<dbReference type="Proteomes" id="UP000254150">
    <property type="component" value="Unassembled WGS sequence"/>
</dbReference>
<gene>
    <name evidence="3" type="ORF">NCTC7807_01820</name>
</gene>
<sequence length="124" mass="13017">MSSVVRNVAIDCADAYGLACFWSETTGTPPGPGDRPDDPEVQGTQAVGPASRFHHVPESRTVKNRLHLCLRPETTREPEVERLLGLGAILVADRRESDGPGGAVLAEPEGTGSCVPRSASGRAA</sequence>
<feature type="region of interest" description="Disordered" evidence="1">
    <location>
        <begin position="23"/>
        <end position="57"/>
    </location>
</feature>
<accession>A0A380N959</accession>
<dbReference type="RefSeq" id="WP_115068318.1">
    <property type="nucleotide sequence ID" value="NZ_UHID01000005.1"/>
</dbReference>
<dbReference type="PANTHER" id="PTHR35908">
    <property type="entry name" value="HYPOTHETICAL FUSION PROTEIN"/>
    <property type="match status" value="1"/>
</dbReference>
<dbReference type="Gene3D" id="3.10.180.10">
    <property type="entry name" value="2,3-Dihydroxybiphenyl 1,2-Dioxygenase, domain 1"/>
    <property type="match status" value="1"/>
</dbReference>
<name>A0A380N959_STRGR</name>